<dbReference type="Pfam" id="PF00089">
    <property type="entry name" value="Trypsin"/>
    <property type="match status" value="1"/>
</dbReference>
<evidence type="ECO:0000313" key="4">
    <source>
        <dbReference type="EMBL" id="CAF3340640.1"/>
    </source>
</evidence>
<keyword evidence="11" id="KW-1185">Reference proteome</keyword>
<name>A0A817V903_9BILA</name>
<keyword evidence="1 2" id="KW-0732">Signal</keyword>
<dbReference type="InterPro" id="IPR050966">
    <property type="entry name" value="Glutamyl_endopeptidase"/>
</dbReference>
<dbReference type="EMBL" id="CAJOBS010004277">
    <property type="protein sequence ID" value="CAF4878123.1"/>
    <property type="molecule type" value="Genomic_DNA"/>
</dbReference>
<dbReference type="Proteomes" id="UP000663865">
    <property type="component" value="Unassembled WGS sequence"/>
</dbReference>
<dbReference type="Proteomes" id="UP000663825">
    <property type="component" value="Unassembled WGS sequence"/>
</dbReference>
<evidence type="ECO:0000313" key="11">
    <source>
        <dbReference type="Proteomes" id="UP000663873"/>
    </source>
</evidence>
<evidence type="ECO:0000313" key="7">
    <source>
        <dbReference type="EMBL" id="CAF4462088.1"/>
    </source>
</evidence>
<gene>
    <name evidence="8" type="ORF">HFQ381_LOCUS28696</name>
    <name evidence="6" type="ORF">KIK155_LOCUS19073</name>
    <name evidence="4" type="ORF">LUA448_LOCUS12109</name>
    <name evidence="5" type="ORF">TIS948_LOCUS33594</name>
    <name evidence="9" type="ORF">TOA249_LOCUS29038</name>
    <name evidence="7" type="ORF">UJA718_LOCUS23583</name>
</gene>
<dbReference type="EMBL" id="CAJOBP010005161">
    <property type="protein sequence ID" value="CAF4462088.1"/>
    <property type="molecule type" value="Genomic_DNA"/>
</dbReference>
<feature type="signal peptide" evidence="2">
    <location>
        <begin position="1"/>
        <end position="24"/>
    </location>
</feature>
<proteinExistence type="predicted"/>
<dbReference type="AlphaFoldDB" id="A0A817V903"/>
<dbReference type="EMBL" id="CAJNXB010006252">
    <property type="protein sequence ID" value="CAF3474642.1"/>
    <property type="molecule type" value="Genomic_DNA"/>
</dbReference>
<protein>
    <recommendedName>
        <fullName evidence="3">Peptidase S1 domain-containing protein</fullName>
    </recommendedName>
</protein>
<evidence type="ECO:0000256" key="1">
    <source>
        <dbReference type="ARBA" id="ARBA00022729"/>
    </source>
</evidence>
<dbReference type="InterPro" id="IPR009003">
    <property type="entry name" value="Peptidase_S1_PA"/>
</dbReference>
<evidence type="ECO:0000313" key="6">
    <source>
        <dbReference type="EMBL" id="CAF3563681.1"/>
    </source>
</evidence>
<dbReference type="PANTHER" id="PTHR15462:SF19">
    <property type="entry name" value="PEPTIDASE S1 DOMAIN-CONTAINING PROTEIN"/>
    <property type="match status" value="1"/>
</dbReference>
<organism evidence="4 10">
    <name type="scientific">Rotaria socialis</name>
    <dbReference type="NCBI Taxonomy" id="392032"/>
    <lineage>
        <taxon>Eukaryota</taxon>
        <taxon>Metazoa</taxon>
        <taxon>Spiralia</taxon>
        <taxon>Gnathifera</taxon>
        <taxon>Rotifera</taxon>
        <taxon>Eurotatoria</taxon>
        <taxon>Bdelloidea</taxon>
        <taxon>Philodinida</taxon>
        <taxon>Philodinidae</taxon>
        <taxon>Rotaria</taxon>
    </lineage>
</organism>
<dbReference type="EMBL" id="CAJNYD010001490">
    <property type="protein sequence ID" value="CAF3340640.1"/>
    <property type="molecule type" value="Genomic_DNA"/>
</dbReference>
<dbReference type="Proteomes" id="UP000663833">
    <property type="component" value="Unassembled WGS sequence"/>
</dbReference>
<dbReference type="EMBL" id="CAJNYV010003391">
    <property type="protein sequence ID" value="CAF3563681.1"/>
    <property type="molecule type" value="Genomic_DNA"/>
</dbReference>
<feature type="domain" description="Peptidase S1" evidence="3">
    <location>
        <begin position="121"/>
        <end position="296"/>
    </location>
</feature>
<dbReference type="OrthoDB" id="10037376at2759"/>
<dbReference type="InterPro" id="IPR001254">
    <property type="entry name" value="Trypsin_dom"/>
</dbReference>
<sequence length="359" mass="39983">MHSVRIVIFFWLSGALKNINKVSSENNDSLPVKINIQKPANLSDEDYVKQTTDFWTDERLNAAIPVPIIEKNPLPTVENSTDTITFNKNERPTLVQGTLPASSIMSRRAGYPNTVGKVYFVDRSSLYSCSASVVTADNKDLIFTAGHCIYSTTNYAFVTNFIFIPQYHNNTRPYGTWVARSLYAISSWTSYLDLNYDVAIVLLYTSSGQHIQDIVGSQAVGFNYGHSATVYSFGYPINYANTEIMTYCTNTKYFPSYSNYTGDAVSCTMNQGCSGGPWFQSFTFSSLSGIQTSVNSFIRTATPNVMYGPYFGSTVLSLYNRAKVDSGTTSSAAPHYIFSGIYLLLFGLLQKFFQSLYLN</sequence>
<evidence type="ECO:0000313" key="5">
    <source>
        <dbReference type="EMBL" id="CAF3474642.1"/>
    </source>
</evidence>
<dbReference type="Proteomes" id="UP000663851">
    <property type="component" value="Unassembled WGS sequence"/>
</dbReference>
<dbReference type="InterPro" id="IPR043504">
    <property type="entry name" value="Peptidase_S1_PA_chymotrypsin"/>
</dbReference>
<dbReference type="SUPFAM" id="SSF50494">
    <property type="entry name" value="Trypsin-like serine proteases"/>
    <property type="match status" value="1"/>
</dbReference>
<dbReference type="Proteomes" id="UP000663873">
    <property type="component" value="Unassembled WGS sequence"/>
</dbReference>
<accession>A0A817V903</accession>
<dbReference type="Proteomes" id="UP000663838">
    <property type="component" value="Unassembled WGS sequence"/>
</dbReference>
<evidence type="ECO:0000313" key="8">
    <source>
        <dbReference type="EMBL" id="CAF4514387.1"/>
    </source>
</evidence>
<feature type="chain" id="PRO_5035613282" description="Peptidase S1 domain-containing protein" evidence="2">
    <location>
        <begin position="25"/>
        <end position="359"/>
    </location>
</feature>
<dbReference type="EMBL" id="CAJOBO010004190">
    <property type="protein sequence ID" value="CAF4514387.1"/>
    <property type="molecule type" value="Genomic_DNA"/>
</dbReference>
<dbReference type="Gene3D" id="2.40.10.10">
    <property type="entry name" value="Trypsin-like serine proteases"/>
    <property type="match status" value="2"/>
</dbReference>
<dbReference type="GO" id="GO:0004252">
    <property type="term" value="F:serine-type endopeptidase activity"/>
    <property type="evidence" value="ECO:0007669"/>
    <property type="project" value="InterPro"/>
</dbReference>
<evidence type="ECO:0000259" key="3">
    <source>
        <dbReference type="Pfam" id="PF00089"/>
    </source>
</evidence>
<evidence type="ECO:0000313" key="10">
    <source>
        <dbReference type="Proteomes" id="UP000663833"/>
    </source>
</evidence>
<evidence type="ECO:0000256" key="2">
    <source>
        <dbReference type="SAM" id="SignalP"/>
    </source>
</evidence>
<dbReference type="GO" id="GO:0006508">
    <property type="term" value="P:proteolysis"/>
    <property type="evidence" value="ECO:0007669"/>
    <property type="project" value="InterPro"/>
</dbReference>
<dbReference type="PANTHER" id="PTHR15462">
    <property type="entry name" value="SERINE PROTEASE"/>
    <property type="match status" value="1"/>
</dbReference>
<evidence type="ECO:0000313" key="9">
    <source>
        <dbReference type="EMBL" id="CAF4878123.1"/>
    </source>
</evidence>
<comment type="caution">
    <text evidence="4">The sequence shown here is derived from an EMBL/GenBank/DDBJ whole genome shotgun (WGS) entry which is preliminary data.</text>
</comment>
<reference evidence="4" key="1">
    <citation type="submission" date="2021-02" db="EMBL/GenBank/DDBJ databases">
        <authorList>
            <person name="Nowell W R."/>
        </authorList>
    </citation>
    <scope>NUCLEOTIDE SEQUENCE</scope>
</reference>